<protein>
    <submittedName>
        <fullName evidence="1">Uncharacterized protein</fullName>
    </submittedName>
</protein>
<sequence>IIILSHFWHNYAVSVLVVQLRKTRISTCNSHDPVNLNEHIVPDCSMSVRTVTDKNDW</sequence>
<evidence type="ECO:0000313" key="1">
    <source>
        <dbReference type="EMBL" id="CEK91160.1"/>
    </source>
</evidence>
<reference evidence="1" key="1">
    <citation type="submission" date="2014-12" db="EMBL/GenBank/DDBJ databases">
        <title>Insight into the proteome of Arion vulgaris.</title>
        <authorList>
            <person name="Aradska J."/>
            <person name="Bulat T."/>
            <person name="Smidak R."/>
            <person name="Sarate P."/>
            <person name="Gangsoo J."/>
            <person name="Sialana F."/>
            <person name="Bilban M."/>
            <person name="Lubec G."/>
        </authorList>
    </citation>
    <scope>NUCLEOTIDE SEQUENCE</scope>
    <source>
        <tissue evidence="1">Skin</tissue>
    </source>
</reference>
<dbReference type="AlphaFoldDB" id="A0A0B7BG62"/>
<organism evidence="1">
    <name type="scientific">Arion vulgaris</name>
    <dbReference type="NCBI Taxonomy" id="1028688"/>
    <lineage>
        <taxon>Eukaryota</taxon>
        <taxon>Metazoa</taxon>
        <taxon>Spiralia</taxon>
        <taxon>Lophotrochozoa</taxon>
        <taxon>Mollusca</taxon>
        <taxon>Gastropoda</taxon>
        <taxon>Heterobranchia</taxon>
        <taxon>Euthyneura</taxon>
        <taxon>Panpulmonata</taxon>
        <taxon>Eupulmonata</taxon>
        <taxon>Stylommatophora</taxon>
        <taxon>Helicina</taxon>
        <taxon>Arionoidea</taxon>
        <taxon>Arionidae</taxon>
        <taxon>Arion</taxon>
    </lineage>
</organism>
<accession>A0A0B7BG62</accession>
<feature type="non-terminal residue" evidence="1">
    <location>
        <position position="1"/>
    </location>
</feature>
<gene>
    <name evidence="1" type="primary">ORF181219</name>
</gene>
<name>A0A0B7BG62_9EUPU</name>
<dbReference type="EMBL" id="HACG01044295">
    <property type="protein sequence ID" value="CEK91160.1"/>
    <property type="molecule type" value="Transcribed_RNA"/>
</dbReference>
<proteinExistence type="predicted"/>